<accession>H7FR04</accession>
<organism evidence="2 3">
    <name type="scientific">Flavobacterium frigoris (strain PS1)</name>
    <dbReference type="NCBI Taxonomy" id="1086011"/>
    <lineage>
        <taxon>Bacteria</taxon>
        <taxon>Pseudomonadati</taxon>
        <taxon>Bacteroidota</taxon>
        <taxon>Flavobacteriia</taxon>
        <taxon>Flavobacteriales</taxon>
        <taxon>Flavobacteriaceae</taxon>
        <taxon>Flavobacterium</taxon>
    </lineage>
</organism>
<keyword evidence="3" id="KW-1185">Reference proteome</keyword>
<dbReference type="EMBL" id="AHKF01000017">
    <property type="protein sequence ID" value="EIA09024.1"/>
    <property type="molecule type" value="Genomic_DNA"/>
</dbReference>
<feature type="transmembrane region" description="Helical" evidence="1">
    <location>
        <begin position="15"/>
        <end position="34"/>
    </location>
</feature>
<dbReference type="STRING" id="1086011.HJ01_01790"/>
<keyword evidence="1" id="KW-0812">Transmembrane</keyword>
<keyword evidence="1" id="KW-0472">Membrane</keyword>
<evidence type="ECO:0000313" key="3">
    <source>
        <dbReference type="Proteomes" id="UP000005566"/>
    </source>
</evidence>
<comment type="caution">
    <text evidence="2">The sequence shown here is derived from an EMBL/GenBank/DDBJ whole genome shotgun (WGS) entry which is preliminary data.</text>
</comment>
<reference evidence="2 3" key="1">
    <citation type="journal article" date="2014" name="Acta Crystallogr. D">
        <title>Structure-based characterization and antifreeze properties of a hyperactive ice-binding protein from the Antarctic bacterium Flavobacterium frigoris PS1.</title>
        <authorList>
            <person name="Do H."/>
            <person name="Kim S.J."/>
            <person name="Kim H.J."/>
            <person name="Lee J.H."/>
        </authorList>
    </citation>
    <scope>NUCLEOTIDE SEQUENCE [LARGE SCALE GENOMIC DNA]</scope>
    <source>
        <strain evidence="2 3">PS1</strain>
    </source>
</reference>
<sequence>MQQTNNKTLTASDGYISDLCGVINWLFIIWFWLVKELPVF</sequence>
<evidence type="ECO:0000256" key="1">
    <source>
        <dbReference type="SAM" id="Phobius"/>
    </source>
</evidence>
<dbReference type="AlphaFoldDB" id="H7FR04"/>
<dbReference type="Proteomes" id="UP000005566">
    <property type="component" value="Unassembled WGS sequence"/>
</dbReference>
<keyword evidence="1" id="KW-1133">Transmembrane helix</keyword>
<gene>
    <name evidence="2" type="ORF">HJ01_01790</name>
</gene>
<evidence type="ECO:0000313" key="2">
    <source>
        <dbReference type="EMBL" id="EIA09024.1"/>
    </source>
</evidence>
<name>H7FR04_FLAFP</name>
<proteinExistence type="predicted"/>
<protein>
    <submittedName>
        <fullName evidence="2">Uncharacterized protein</fullName>
    </submittedName>
</protein>